<evidence type="ECO:0000313" key="1">
    <source>
        <dbReference type="EMBL" id="CAI8056639.1"/>
    </source>
</evidence>
<sequence>EKLWDKVLGRYHRAVQSLVVGILQESQYAVEKLVHAISHMRTPESAKTAALAVQKVVLMVECLTVLFKDVKDILLLGQLLRMPEETLAAIDSYYEEDCHKMSHMLSLWLMEDHEDPVLLSEMPSILWGKKKSLRLLCYTHAEDVTNTLSASVDIKADDFPWKGHLMTLSNLMRVFKKVICLDRVSNAFGMSPEAMGGDEVERLGKVSNFFLEKKLTWKHLRKLLIRHNEMQAVKFVDLMEQYVREDAPLTAVLAHEVLKKVENFSQFCKHLCIARRETVIKTIQFYVEEPYFEPSWKKIALGLYHSYEDRSIDSLFHYMKSPPEVTLTVANVKNCLEDSVPRHMFPTLERELGVPHRHTREDSHPLTGMKLWLLSNPTASWQKFAIALYSSTLDGALRRLKELKLLSAQDSSFTMANVLSMTEGVQDHEGLGVLLGIRDPQTKFHKIRQLHKSIKEQKEAILHLWYTTHPLASWSLLHQALNMIGDIKAAKTVQEKFLGATNSLTLHNIFVCLSYFSAVFCDGWEKCTGVVFIK</sequence>
<dbReference type="EMBL" id="CASHTH010004379">
    <property type="protein sequence ID" value="CAI8056639.1"/>
    <property type="molecule type" value="Genomic_DNA"/>
</dbReference>
<keyword evidence="2" id="KW-1185">Reference proteome</keyword>
<evidence type="ECO:0000313" key="2">
    <source>
        <dbReference type="Proteomes" id="UP001174909"/>
    </source>
</evidence>
<proteinExistence type="predicted"/>
<dbReference type="Proteomes" id="UP001174909">
    <property type="component" value="Unassembled WGS sequence"/>
</dbReference>
<accession>A0AA35TYL1</accession>
<gene>
    <name evidence="1" type="ORF">GBAR_LOCUS30868</name>
</gene>
<organism evidence="1 2">
    <name type="scientific">Geodia barretti</name>
    <name type="common">Barrett's horny sponge</name>
    <dbReference type="NCBI Taxonomy" id="519541"/>
    <lineage>
        <taxon>Eukaryota</taxon>
        <taxon>Metazoa</taxon>
        <taxon>Porifera</taxon>
        <taxon>Demospongiae</taxon>
        <taxon>Heteroscleromorpha</taxon>
        <taxon>Tetractinellida</taxon>
        <taxon>Astrophorina</taxon>
        <taxon>Geodiidae</taxon>
        <taxon>Geodia</taxon>
    </lineage>
</organism>
<reference evidence="1" key="1">
    <citation type="submission" date="2023-03" db="EMBL/GenBank/DDBJ databases">
        <authorList>
            <person name="Steffen K."/>
            <person name="Cardenas P."/>
        </authorList>
    </citation>
    <scope>NUCLEOTIDE SEQUENCE</scope>
</reference>
<name>A0AA35TYL1_GEOBA</name>
<dbReference type="AlphaFoldDB" id="A0AA35TYL1"/>
<feature type="non-terminal residue" evidence="1">
    <location>
        <position position="534"/>
    </location>
</feature>
<comment type="caution">
    <text evidence="1">The sequence shown here is derived from an EMBL/GenBank/DDBJ whole genome shotgun (WGS) entry which is preliminary data.</text>
</comment>
<protein>
    <submittedName>
        <fullName evidence="1">Uncharacterized protein</fullName>
    </submittedName>
</protein>